<evidence type="ECO:0008006" key="6">
    <source>
        <dbReference type="Google" id="ProtNLM"/>
    </source>
</evidence>
<evidence type="ECO:0000256" key="1">
    <source>
        <dbReference type="ARBA" id="ARBA00007626"/>
    </source>
</evidence>
<dbReference type="PROSITE" id="PS51375">
    <property type="entry name" value="PPR"/>
    <property type="match status" value="2"/>
</dbReference>
<reference evidence="4" key="1">
    <citation type="submission" date="2024-03" db="EMBL/GenBank/DDBJ databases">
        <title>WGS assembly of Saponaria officinalis var. Norfolk2.</title>
        <authorList>
            <person name="Jenkins J."/>
            <person name="Shu S."/>
            <person name="Grimwood J."/>
            <person name="Barry K."/>
            <person name="Goodstein D."/>
            <person name="Schmutz J."/>
            <person name="Leebens-Mack J."/>
            <person name="Osbourn A."/>
        </authorList>
    </citation>
    <scope>NUCLEOTIDE SEQUENCE [LARGE SCALE GENOMIC DNA]</scope>
    <source>
        <strain evidence="4">JIC</strain>
    </source>
</reference>
<evidence type="ECO:0000313" key="4">
    <source>
        <dbReference type="EMBL" id="KAK9747607.1"/>
    </source>
</evidence>
<dbReference type="Pfam" id="PF01535">
    <property type="entry name" value="PPR"/>
    <property type="match status" value="2"/>
</dbReference>
<proteinExistence type="inferred from homology"/>
<dbReference type="Proteomes" id="UP001443914">
    <property type="component" value="Unassembled WGS sequence"/>
</dbReference>
<dbReference type="EMBL" id="JBDFQZ010000002">
    <property type="protein sequence ID" value="KAK9747607.1"/>
    <property type="molecule type" value="Genomic_DNA"/>
</dbReference>
<organism evidence="4 5">
    <name type="scientific">Saponaria officinalis</name>
    <name type="common">Common soapwort</name>
    <name type="synonym">Lychnis saponaria</name>
    <dbReference type="NCBI Taxonomy" id="3572"/>
    <lineage>
        <taxon>Eukaryota</taxon>
        <taxon>Viridiplantae</taxon>
        <taxon>Streptophyta</taxon>
        <taxon>Embryophyta</taxon>
        <taxon>Tracheophyta</taxon>
        <taxon>Spermatophyta</taxon>
        <taxon>Magnoliopsida</taxon>
        <taxon>eudicotyledons</taxon>
        <taxon>Gunneridae</taxon>
        <taxon>Pentapetalae</taxon>
        <taxon>Caryophyllales</taxon>
        <taxon>Caryophyllaceae</taxon>
        <taxon>Caryophylleae</taxon>
        <taxon>Saponaria</taxon>
    </lineage>
</organism>
<dbReference type="PANTHER" id="PTHR45717">
    <property type="entry name" value="OS12G0527900 PROTEIN"/>
    <property type="match status" value="1"/>
</dbReference>
<evidence type="ECO:0000313" key="5">
    <source>
        <dbReference type="Proteomes" id="UP001443914"/>
    </source>
</evidence>
<dbReference type="InterPro" id="IPR011990">
    <property type="entry name" value="TPR-like_helical_dom_sf"/>
</dbReference>
<dbReference type="AlphaFoldDB" id="A0AAW1MU16"/>
<dbReference type="Gene3D" id="1.25.40.10">
    <property type="entry name" value="Tetratricopeptide repeat domain"/>
    <property type="match status" value="2"/>
</dbReference>
<accession>A0AAW1MU16</accession>
<name>A0AAW1MU16_SAPOF</name>
<evidence type="ECO:0000256" key="3">
    <source>
        <dbReference type="PROSITE-ProRule" id="PRU00708"/>
    </source>
</evidence>
<protein>
    <recommendedName>
        <fullName evidence="6">Pentatricopeptide repeat-containing protein</fullName>
    </recommendedName>
</protein>
<comment type="similarity">
    <text evidence="1">Belongs to the PPR family. P subfamily.</text>
</comment>
<keyword evidence="2" id="KW-0677">Repeat</keyword>
<dbReference type="PANTHER" id="PTHR45717:SF8">
    <property type="entry name" value="OS01G0301000 PROTEIN"/>
    <property type="match status" value="1"/>
</dbReference>
<feature type="repeat" description="PPR" evidence="3">
    <location>
        <begin position="142"/>
        <end position="176"/>
    </location>
</feature>
<dbReference type="InterPro" id="IPR002885">
    <property type="entry name" value="PPR_rpt"/>
</dbReference>
<evidence type="ECO:0000256" key="2">
    <source>
        <dbReference type="ARBA" id="ARBA00022737"/>
    </source>
</evidence>
<dbReference type="GO" id="GO:0005739">
    <property type="term" value="C:mitochondrion"/>
    <property type="evidence" value="ECO:0007669"/>
    <property type="project" value="TreeGrafter"/>
</dbReference>
<feature type="repeat" description="PPR" evidence="3">
    <location>
        <begin position="177"/>
        <end position="211"/>
    </location>
</feature>
<keyword evidence="5" id="KW-1185">Reference proteome</keyword>
<sequence length="509" mass="59105">MKLSTTITTRILTGKLHHRLLRHISTASATTDTAAKPATIRKESLFQKLYEVGLSGGKVSDVLHRTMRAGKQISKPTLIHCIKDLRKLGRHHHCLEILDWLEKGRYDYSSMDYALRIDILYKLKGLDEAEKYFDNIPSDMQNHSTYGALLHCYCTELATDKALATFRKMEEMGFDSHVLAFNSLLNLFVKVGQPEKVSELIADMKHRNLPLNGHTYSFWIQSYRLLGDVEGAERVFHEAQEQTVVMDDWVIYSNIASVFIEYGQSEKAIAHLEKLENVMDNSDKPNRASYHHLISLYANAGKLESVLRTWSKLKSKFKVINTQSYLSLLQALSKLDDIERLEQYFREWESNCKQSKHYDDRLPAILIGAYLRHDMLQKAEVFLEDCTKKAEKILRMPHVTFMNYYFEKGKTDFVLKHMEVAINSKWKPTAQKLDPCFQHFKDQKDVDGIEKFCRLLKKVQPLDARAYSWLLQTYVEAEERAPDMRERIEEDGVNISPELEELLERVCPN</sequence>
<dbReference type="GO" id="GO:0003729">
    <property type="term" value="F:mRNA binding"/>
    <property type="evidence" value="ECO:0007669"/>
    <property type="project" value="UniProtKB-ARBA"/>
</dbReference>
<dbReference type="SUPFAM" id="SSF48452">
    <property type="entry name" value="TPR-like"/>
    <property type="match status" value="1"/>
</dbReference>
<comment type="caution">
    <text evidence="4">The sequence shown here is derived from an EMBL/GenBank/DDBJ whole genome shotgun (WGS) entry which is preliminary data.</text>
</comment>
<dbReference type="Pfam" id="PF13041">
    <property type="entry name" value="PPR_2"/>
    <property type="match status" value="1"/>
</dbReference>
<gene>
    <name evidence="4" type="ORF">RND81_02G002900</name>
</gene>
<dbReference type="NCBIfam" id="TIGR00756">
    <property type="entry name" value="PPR"/>
    <property type="match status" value="1"/>
</dbReference>